<dbReference type="InterPro" id="IPR036259">
    <property type="entry name" value="MFS_trans_sf"/>
</dbReference>
<dbReference type="SUPFAM" id="SSF103473">
    <property type="entry name" value="MFS general substrate transporter"/>
    <property type="match status" value="1"/>
</dbReference>
<feature type="transmembrane region" description="Helical" evidence="9">
    <location>
        <begin position="376"/>
        <end position="400"/>
    </location>
</feature>
<dbReference type="PROSITE" id="PS50850">
    <property type="entry name" value="MFS"/>
    <property type="match status" value="1"/>
</dbReference>
<evidence type="ECO:0000259" key="10">
    <source>
        <dbReference type="PROSITE" id="PS50850"/>
    </source>
</evidence>
<dbReference type="EMBL" id="BMEC01000006">
    <property type="protein sequence ID" value="GGC35447.1"/>
    <property type="molecule type" value="Genomic_DNA"/>
</dbReference>
<feature type="transmembrane region" description="Helical" evidence="9">
    <location>
        <begin position="189"/>
        <end position="208"/>
    </location>
</feature>
<sequence>MNTKENTTEINKEEYNLPKVIFLAFVAAIGGFLFGFDSGVINGTVDALQLSFNSDAATTGFNVASVLLGCAVGAFFAGTLADKYGRKPMMVVTALLFIVSAVGSGLATGSVEFVIYRLLGGFAVGAASILAPAYISEIAPSKIRGRLATLQQLMIVIGLFAAFLSNYWLVGLSGSASDILWGGFQTWQWMFWIEVVPASIFLIVLFFIPESPRYLVVAGKANLAEKVLATISNAKAAAEKVLDIKSTVREGSKPKLKDVISKYTGKIHPLVWAGLGLAVLQQLTGINVIFYYGATLWKAAGFTEADALLTNVIGGTVNIFFTVVSIILVDRLGRKPLLLIGSLGQAVMLAILAYIFSTASLDASGNLVLSDSVGTYALIVANAYIAFFALSWGPVMWVMLGEMFPNQFRGAALALCGLAQWVANFAITMTFPIMLINIGLGVSYGVYAFFGVVAYFFVKYFIKETKGRSLEDMSREQDAQDKSASVV</sequence>
<evidence type="ECO:0000256" key="8">
    <source>
        <dbReference type="RuleBase" id="RU003346"/>
    </source>
</evidence>
<keyword evidence="4" id="KW-1003">Cell membrane</keyword>
<feature type="domain" description="Major facilitator superfamily (MFS) profile" evidence="10">
    <location>
        <begin position="23"/>
        <end position="466"/>
    </location>
</feature>
<feature type="transmembrane region" description="Helical" evidence="9">
    <location>
        <begin position="444"/>
        <end position="462"/>
    </location>
</feature>
<dbReference type="InterPro" id="IPR050820">
    <property type="entry name" value="MFS_Sugar_Transporter"/>
</dbReference>
<organism evidence="11 12">
    <name type="scientific">Marivirga lumbricoides</name>
    <dbReference type="NCBI Taxonomy" id="1046115"/>
    <lineage>
        <taxon>Bacteria</taxon>
        <taxon>Pseudomonadati</taxon>
        <taxon>Bacteroidota</taxon>
        <taxon>Cytophagia</taxon>
        <taxon>Cytophagales</taxon>
        <taxon>Marivirgaceae</taxon>
        <taxon>Marivirga</taxon>
    </lineage>
</organism>
<dbReference type="PROSITE" id="PS00217">
    <property type="entry name" value="SUGAR_TRANSPORT_2"/>
    <property type="match status" value="1"/>
</dbReference>
<dbReference type="PANTHER" id="PTHR48023">
    <property type="entry name" value="D-XYLOSE-PROTON SYMPORTER-LIKE 2"/>
    <property type="match status" value="1"/>
</dbReference>
<evidence type="ECO:0000256" key="2">
    <source>
        <dbReference type="ARBA" id="ARBA00010992"/>
    </source>
</evidence>
<comment type="subcellular location">
    <subcellularLocation>
        <location evidence="1">Cell membrane</location>
        <topology evidence="1">Multi-pass membrane protein</topology>
    </subcellularLocation>
</comment>
<feature type="transmembrane region" description="Helical" evidence="9">
    <location>
        <begin position="312"/>
        <end position="329"/>
    </location>
</feature>
<reference evidence="12" key="1">
    <citation type="journal article" date="2019" name="Int. J. Syst. Evol. Microbiol.">
        <title>The Global Catalogue of Microorganisms (GCM) 10K type strain sequencing project: providing services to taxonomists for standard genome sequencing and annotation.</title>
        <authorList>
            <consortium name="The Broad Institute Genomics Platform"/>
            <consortium name="The Broad Institute Genome Sequencing Center for Infectious Disease"/>
            <person name="Wu L."/>
            <person name="Ma J."/>
        </authorList>
    </citation>
    <scope>NUCLEOTIDE SEQUENCE [LARGE SCALE GENOMIC DNA]</scope>
    <source>
        <strain evidence="12">CGMCC 1.10832</strain>
    </source>
</reference>
<dbReference type="RefSeq" id="WP_188463113.1">
    <property type="nucleotide sequence ID" value="NZ_BAABHU010000006.1"/>
</dbReference>
<feature type="transmembrane region" description="Helical" evidence="9">
    <location>
        <begin position="114"/>
        <end position="135"/>
    </location>
</feature>
<dbReference type="CDD" id="cd17359">
    <property type="entry name" value="MFS_XylE_like"/>
    <property type="match status" value="1"/>
</dbReference>
<dbReference type="InterPro" id="IPR047984">
    <property type="entry name" value="XylE-like"/>
</dbReference>
<accession>A0ABQ1M6C6</accession>
<dbReference type="NCBIfam" id="TIGR00879">
    <property type="entry name" value="SP"/>
    <property type="match status" value="1"/>
</dbReference>
<evidence type="ECO:0000256" key="7">
    <source>
        <dbReference type="ARBA" id="ARBA00023136"/>
    </source>
</evidence>
<dbReference type="Proteomes" id="UP000636010">
    <property type="component" value="Unassembled WGS sequence"/>
</dbReference>
<feature type="transmembrane region" description="Helical" evidence="9">
    <location>
        <begin position="147"/>
        <end position="169"/>
    </location>
</feature>
<keyword evidence="7 9" id="KW-0472">Membrane</keyword>
<gene>
    <name evidence="11" type="ORF">GCM10011506_21020</name>
</gene>
<comment type="caution">
    <text evidence="11">The sequence shown here is derived from an EMBL/GenBank/DDBJ whole genome shotgun (WGS) entry which is preliminary data.</text>
</comment>
<dbReference type="PRINTS" id="PR00171">
    <property type="entry name" value="SUGRTRNSPORT"/>
</dbReference>
<dbReference type="PROSITE" id="PS00216">
    <property type="entry name" value="SUGAR_TRANSPORT_1"/>
    <property type="match status" value="2"/>
</dbReference>
<keyword evidence="5 9" id="KW-0812">Transmembrane</keyword>
<dbReference type="PANTHER" id="PTHR48023:SF4">
    <property type="entry name" value="D-XYLOSE-PROTON SYMPORTER-LIKE 2"/>
    <property type="match status" value="1"/>
</dbReference>
<dbReference type="InterPro" id="IPR003663">
    <property type="entry name" value="Sugar/inositol_transpt"/>
</dbReference>
<feature type="transmembrane region" description="Helical" evidence="9">
    <location>
        <begin position="61"/>
        <end position="81"/>
    </location>
</feature>
<evidence type="ECO:0000256" key="5">
    <source>
        <dbReference type="ARBA" id="ARBA00022692"/>
    </source>
</evidence>
<feature type="transmembrane region" description="Helical" evidence="9">
    <location>
        <begin position="88"/>
        <end position="108"/>
    </location>
</feature>
<feature type="transmembrane region" description="Helical" evidence="9">
    <location>
        <begin position="412"/>
        <end position="438"/>
    </location>
</feature>
<evidence type="ECO:0000313" key="12">
    <source>
        <dbReference type="Proteomes" id="UP000636010"/>
    </source>
</evidence>
<evidence type="ECO:0000256" key="1">
    <source>
        <dbReference type="ARBA" id="ARBA00004651"/>
    </source>
</evidence>
<evidence type="ECO:0000256" key="6">
    <source>
        <dbReference type="ARBA" id="ARBA00022989"/>
    </source>
</evidence>
<evidence type="ECO:0000256" key="4">
    <source>
        <dbReference type="ARBA" id="ARBA00022475"/>
    </source>
</evidence>
<evidence type="ECO:0000313" key="11">
    <source>
        <dbReference type="EMBL" id="GGC35447.1"/>
    </source>
</evidence>
<name>A0ABQ1M6C6_9BACT</name>
<dbReference type="InterPro" id="IPR020846">
    <property type="entry name" value="MFS_dom"/>
</dbReference>
<feature type="transmembrane region" description="Helical" evidence="9">
    <location>
        <begin position="20"/>
        <end position="41"/>
    </location>
</feature>
<feature type="transmembrane region" description="Helical" evidence="9">
    <location>
        <begin position="336"/>
        <end position="356"/>
    </location>
</feature>
<dbReference type="InterPro" id="IPR005829">
    <property type="entry name" value="Sugar_transporter_CS"/>
</dbReference>
<protein>
    <submittedName>
        <fullName evidence="11">MFS transporter</fullName>
    </submittedName>
</protein>
<dbReference type="Pfam" id="PF00083">
    <property type="entry name" value="Sugar_tr"/>
    <property type="match status" value="1"/>
</dbReference>
<comment type="similarity">
    <text evidence="2 8">Belongs to the major facilitator superfamily. Sugar transporter (TC 2.A.1.1) family.</text>
</comment>
<evidence type="ECO:0000256" key="9">
    <source>
        <dbReference type="SAM" id="Phobius"/>
    </source>
</evidence>
<feature type="transmembrane region" description="Helical" evidence="9">
    <location>
        <begin position="270"/>
        <end position="292"/>
    </location>
</feature>
<dbReference type="Gene3D" id="1.20.1250.20">
    <property type="entry name" value="MFS general substrate transporter like domains"/>
    <property type="match status" value="2"/>
</dbReference>
<proteinExistence type="inferred from homology"/>
<dbReference type="InterPro" id="IPR005828">
    <property type="entry name" value="MFS_sugar_transport-like"/>
</dbReference>
<keyword evidence="3 8" id="KW-0813">Transport</keyword>
<keyword evidence="12" id="KW-1185">Reference proteome</keyword>
<keyword evidence="6 9" id="KW-1133">Transmembrane helix</keyword>
<evidence type="ECO:0000256" key="3">
    <source>
        <dbReference type="ARBA" id="ARBA00022448"/>
    </source>
</evidence>